<dbReference type="SFLD" id="SFLDF00562">
    <property type="entry name" value="HemN-like__clustered_with_heat"/>
    <property type="match status" value="1"/>
</dbReference>
<protein>
    <recommendedName>
        <fullName evidence="3 10">Heme chaperone HemW</fullName>
    </recommendedName>
</protein>
<comment type="cofactor">
    <cofactor evidence="1">
        <name>[4Fe-4S] cluster</name>
        <dbReference type="ChEBI" id="CHEBI:49883"/>
    </cofactor>
</comment>
<dbReference type="NCBIfam" id="TIGR00539">
    <property type="entry name" value="hemN_rel"/>
    <property type="match status" value="1"/>
</dbReference>
<dbReference type="GO" id="GO:0004109">
    <property type="term" value="F:coproporphyrinogen oxidase activity"/>
    <property type="evidence" value="ECO:0007669"/>
    <property type="project" value="InterPro"/>
</dbReference>
<feature type="domain" description="Radical SAM core" evidence="11">
    <location>
        <begin position="1"/>
        <end position="236"/>
    </location>
</feature>
<gene>
    <name evidence="12" type="ordered locus">Despr_0392</name>
</gene>
<dbReference type="CDD" id="cd01335">
    <property type="entry name" value="Radical_SAM"/>
    <property type="match status" value="1"/>
</dbReference>
<dbReference type="SFLD" id="SFLDF00288">
    <property type="entry name" value="HemN-like__clustered_with_nucl"/>
    <property type="match status" value="1"/>
</dbReference>
<dbReference type="InterPro" id="IPR010723">
    <property type="entry name" value="HemN_C"/>
</dbReference>
<keyword evidence="5 10" id="KW-0949">S-adenosyl-L-methionine</keyword>
<evidence type="ECO:0000256" key="1">
    <source>
        <dbReference type="ARBA" id="ARBA00001966"/>
    </source>
</evidence>
<dbReference type="Gene3D" id="3.20.20.70">
    <property type="entry name" value="Aldolase class I"/>
    <property type="match status" value="1"/>
</dbReference>
<keyword evidence="7 10" id="KW-0408">Iron</keyword>
<dbReference type="SUPFAM" id="SSF102114">
    <property type="entry name" value="Radical SAM enzymes"/>
    <property type="match status" value="1"/>
</dbReference>
<evidence type="ECO:0000256" key="8">
    <source>
        <dbReference type="ARBA" id="ARBA00023014"/>
    </source>
</evidence>
<dbReference type="GO" id="GO:0005737">
    <property type="term" value="C:cytoplasm"/>
    <property type="evidence" value="ECO:0007669"/>
    <property type="project" value="UniProtKB-SubCell"/>
</dbReference>
<proteinExistence type="inferred from homology"/>
<comment type="function">
    <text evidence="10">Probably acts as a heme chaperone, transferring heme to an unknown acceptor. Binds one molecule of heme per monomer, possibly covalently. Binds 1 [4Fe-4S] cluster. The cluster is coordinated with 3 cysteines and an exchangeable S-adenosyl-L-methionine.</text>
</comment>
<dbReference type="Proteomes" id="UP000006365">
    <property type="component" value="Chromosome"/>
</dbReference>
<dbReference type="RefSeq" id="WP_015723121.1">
    <property type="nucleotide sequence ID" value="NC_014972.1"/>
</dbReference>
<comment type="similarity">
    <text evidence="2">Belongs to the anaerobic coproporphyrinogen-III oxidase family. HemW subfamily.</text>
</comment>
<dbReference type="InterPro" id="IPR006638">
    <property type="entry name" value="Elp3/MiaA/NifB-like_rSAM"/>
</dbReference>
<keyword evidence="6 10" id="KW-0479">Metal-binding</keyword>
<evidence type="ECO:0000256" key="9">
    <source>
        <dbReference type="ARBA" id="ARBA00023186"/>
    </source>
</evidence>
<dbReference type="PROSITE" id="PS51918">
    <property type="entry name" value="RADICAL_SAM"/>
    <property type="match status" value="1"/>
</dbReference>
<dbReference type="GO" id="GO:0006779">
    <property type="term" value="P:porphyrin-containing compound biosynthetic process"/>
    <property type="evidence" value="ECO:0007669"/>
    <property type="project" value="InterPro"/>
</dbReference>
<dbReference type="PANTHER" id="PTHR13932:SF5">
    <property type="entry name" value="RADICAL S-ADENOSYL METHIONINE DOMAIN-CONTAINING PROTEIN 1, MITOCHONDRIAL"/>
    <property type="match status" value="1"/>
</dbReference>
<keyword evidence="8 10" id="KW-0411">Iron-sulfur</keyword>
<keyword evidence="13" id="KW-1185">Reference proteome</keyword>
<dbReference type="KEGG" id="dpr:Despr_0392"/>
<dbReference type="InterPro" id="IPR034505">
    <property type="entry name" value="Coproporphyrinogen-III_oxidase"/>
</dbReference>
<evidence type="ECO:0000256" key="6">
    <source>
        <dbReference type="ARBA" id="ARBA00022723"/>
    </source>
</evidence>
<evidence type="ECO:0000256" key="5">
    <source>
        <dbReference type="ARBA" id="ARBA00022691"/>
    </source>
</evidence>
<dbReference type="SMART" id="SM00729">
    <property type="entry name" value="Elp3"/>
    <property type="match status" value="1"/>
</dbReference>
<dbReference type="GO" id="GO:0051539">
    <property type="term" value="F:4 iron, 4 sulfur cluster binding"/>
    <property type="evidence" value="ECO:0007669"/>
    <property type="project" value="UniProtKB-UniRule"/>
</dbReference>
<dbReference type="InterPro" id="IPR004559">
    <property type="entry name" value="HemW-like"/>
</dbReference>
<evidence type="ECO:0000256" key="7">
    <source>
        <dbReference type="ARBA" id="ARBA00023004"/>
    </source>
</evidence>
<dbReference type="PANTHER" id="PTHR13932">
    <property type="entry name" value="COPROPORPHYRINIGEN III OXIDASE"/>
    <property type="match status" value="1"/>
</dbReference>
<dbReference type="SFLD" id="SFLDS00029">
    <property type="entry name" value="Radical_SAM"/>
    <property type="match status" value="2"/>
</dbReference>
<name>A0A7U3YJK8_DESPD</name>
<evidence type="ECO:0000256" key="2">
    <source>
        <dbReference type="ARBA" id="ARBA00006100"/>
    </source>
</evidence>
<evidence type="ECO:0000313" key="13">
    <source>
        <dbReference type="Proteomes" id="UP000006365"/>
    </source>
</evidence>
<dbReference type="InterPro" id="IPR058240">
    <property type="entry name" value="rSAM_sf"/>
</dbReference>
<dbReference type="SFLD" id="SFLDG01065">
    <property type="entry name" value="anaerobic_coproporphyrinogen-I"/>
    <property type="match status" value="2"/>
</dbReference>
<dbReference type="Pfam" id="PF06969">
    <property type="entry name" value="HemN_C"/>
    <property type="match status" value="1"/>
</dbReference>
<evidence type="ECO:0000256" key="10">
    <source>
        <dbReference type="RuleBase" id="RU364116"/>
    </source>
</evidence>
<keyword evidence="4 10" id="KW-0349">Heme</keyword>
<dbReference type="GO" id="GO:0046872">
    <property type="term" value="F:metal ion binding"/>
    <property type="evidence" value="ECO:0007669"/>
    <property type="project" value="UniProtKB-UniRule"/>
</dbReference>
<evidence type="ECO:0000259" key="11">
    <source>
        <dbReference type="PROSITE" id="PS51918"/>
    </source>
</evidence>
<comment type="subcellular location">
    <subcellularLocation>
        <location evidence="10">Cytoplasm</location>
    </subcellularLocation>
</comment>
<dbReference type="Pfam" id="PF04055">
    <property type="entry name" value="Radical_SAM"/>
    <property type="match status" value="1"/>
</dbReference>
<accession>A0A7U3YJK8</accession>
<organism evidence="12 13">
    <name type="scientific">Desulfobulbus propionicus (strain ATCC 33891 / DSM 2032 / VKM B-1956 / 1pr3)</name>
    <dbReference type="NCBI Taxonomy" id="577650"/>
    <lineage>
        <taxon>Bacteria</taxon>
        <taxon>Pseudomonadati</taxon>
        <taxon>Thermodesulfobacteriota</taxon>
        <taxon>Desulfobulbia</taxon>
        <taxon>Desulfobulbales</taxon>
        <taxon>Desulfobulbaceae</taxon>
        <taxon>Desulfobulbus</taxon>
    </lineage>
</organism>
<dbReference type="InterPro" id="IPR013785">
    <property type="entry name" value="Aldolase_TIM"/>
</dbReference>
<keyword evidence="9 10" id="KW-0143">Chaperone</keyword>
<evidence type="ECO:0000256" key="3">
    <source>
        <dbReference type="ARBA" id="ARBA00017228"/>
    </source>
</evidence>
<evidence type="ECO:0000256" key="4">
    <source>
        <dbReference type="ARBA" id="ARBA00022617"/>
    </source>
</evidence>
<dbReference type="AlphaFoldDB" id="A0A7U3YJK8"/>
<reference evidence="12 13" key="1">
    <citation type="journal article" date="2011" name="Stand. Genomic Sci.">
        <title>Complete genome sequence of Desulfobulbus propionicus type strain (1pr3).</title>
        <authorList>
            <person name="Pagani I."/>
            <person name="Lapidus A."/>
            <person name="Nolan M."/>
            <person name="Lucas S."/>
            <person name="Hammon N."/>
            <person name="Deshpande S."/>
            <person name="Cheng J.F."/>
            <person name="Chertkov O."/>
            <person name="Davenport K."/>
            <person name="Tapia R."/>
            <person name="Han C."/>
            <person name="Goodwin L."/>
            <person name="Pitluck S."/>
            <person name="Liolios K."/>
            <person name="Mavromatis K."/>
            <person name="Ivanova N."/>
            <person name="Mikhailova N."/>
            <person name="Pati A."/>
            <person name="Chen A."/>
            <person name="Palaniappan K."/>
            <person name="Land M."/>
            <person name="Hauser L."/>
            <person name="Chang Y.J."/>
            <person name="Jeffries C.D."/>
            <person name="Detter J.C."/>
            <person name="Brambilla E."/>
            <person name="Kannan K.P."/>
            <person name="Djao O.D."/>
            <person name="Rohde M."/>
            <person name="Pukall R."/>
            <person name="Spring S."/>
            <person name="Goker M."/>
            <person name="Sikorski J."/>
            <person name="Woyke T."/>
            <person name="Bristow J."/>
            <person name="Eisen J.A."/>
            <person name="Markowitz V."/>
            <person name="Hugenholtz P."/>
            <person name="Kyrpides N.C."/>
            <person name="Klenk H.P."/>
        </authorList>
    </citation>
    <scope>NUCLEOTIDE SEQUENCE [LARGE SCALE GENOMIC DNA]</scope>
    <source>
        <strain evidence="13">ATCC 33891 / DSM 2032 / 1pr3</strain>
    </source>
</reference>
<keyword evidence="10" id="KW-0004">4Fe-4S</keyword>
<dbReference type="InterPro" id="IPR007197">
    <property type="entry name" value="rSAM"/>
</dbReference>
<dbReference type="SFLD" id="SFLDG01082">
    <property type="entry name" value="B12-binding_domain_containing"/>
    <property type="match status" value="1"/>
</dbReference>
<dbReference type="EMBL" id="CP002364">
    <property type="protein sequence ID" value="ADW16574.1"/>
    <property type="molecule type" value="Genomic_DNA"/>
</dbReference>
<evidence type="ECO:0000313" key="12">
    <source>
        <dbReference type="EMBL" id="ADW16574.1"/>
    </source>
</evidence>
<sequence>MDLAAQAGIYLHVPFCRRKCPYCSFFSIVPQAGDIRRYVETVRLQMRQLAAVPEIQALRFATVFFGGGTPSLLPPEALATLLADCRAVFPFATEQPEITIEVNPGTIDPTGLRQLNRAGCNRLSIGIQSLDDRELHQLGRIHTADEALAILAAAREAGFENCSADLMYGLPGQTVNSWQRGLERILAAGIDHCSLYELTVEEHTPFARQLAQRQWTLPPEDEVLAMMTAIDRTVGRHGLHRYEISNYALPGLECAHNRNYWQNGWYLGLGPGAVAAFGGQRRTAVADLAAYCHWIATGQTVWQTTERLDAEAAFRETVIMGLRLLAGVSISALAQRFAIHLPTYYGPTLSRLLDQGLVILEHDRLRLSPTGLPLANRVMAELV</sequence>
<keyword evidence="10" id="KW-0963">Cytoplasm</keyword>